<keyword evidence="1" id="KW-0812">Transmembrane</keyword>
<feature type="transmembrane region" description="Helical" evidence="1">
    <location>
        <begin position="46"/>
        <end position="63"/>
    </location>
</feature>
<gene>
    <name evidence="2" type="ORF">M153_8078000957</name>
</gene>
<feature type="transmembrane region" description="Helical" evidence="1">
    <location>
        <begin position="75"/>
        <end position="93"/>
    </location>
</feature>
<keyword evidence="3" id="KW-1185">Reference proteome</keyword>
<feature type="transmembrane region" description="Helical" evidence="1">
    <location>
        <begin position="140"/>
        <end position="157"/>
    </location>
</feature>
<feature type="transmembrane region" description="Helical" evidence="1">
    <location>
        <begin position="12"/>
        <end position="34"/>
    </location>
</feature>
<dbReference type="AlphaFoldDB" id="A0A0R0LS67"/>
<comment type="caution">
    <text evidence="2">The sequence shown here is derived from an EMBL/GenBank/DDBJ whole genome shotgun (WGS) entry which is preliminary data.</text>
</comment>
<keyword evidence="1" id="KW-0472">Membrane</keyword>
<dbReference type="Proteomes" id="UP000051530">
    <property type="component" value="Unassembled WGS sequence"/>
</dbReference>
<feature type="transmembrane region" description="Helical" evidence="1">
    <location>
        <begin position="163"/>
        <end position="183"/>
    </location>
</feature>
<dbReference type="EMBL" id="LGUB01001041">
    <property type="protein sequence ID" value="KRH92294.1"/>
    <property type="molecule type" value="Genomic_DNA"/>
</dbReference>
<evidence type="ECO:0000313" key="2">
    <source>
        <dbReference type="EMBL" id="KRH92294.1"/>
    </source>
</evidence>
<feature type="transmembrane region" description="Helical" evidence="1">
    <location>
        <begin position="113"/>
        <end position="135"/>
    </location>
</feature>
<name>A0A0R0LS67_9MICR</name>
<organism evidence="2 3">
    <name type="scientific">Pseudoloma neurophilia</name>
    <dbReference type="NCBI Taxonomy" id="146866"/>
    <lineage>
        <taxon>Eukaryota</taxon>
        <taxon>Fungi</taxon>
        <taxon>Fungi incertae sedis</taxon>
        <taxon>Microsporidia</taxon>
        <taxon>Pseudoloma</taxon>
    </lineage>
</organism>
<feature type="transmembrane region" description="Helical" evidence="1">
    <location>
        <begin position="204"/>
        <end position="224"/>
    </location>
</feature>
<dbReference type="VEuPathDB" id="MicrosporidiaDB:M153_8078000957"/>
<proteinExistence type="predicted"/>
<evidence type="ECO:0000313" key="3">
    <source>
        <dbReference type="Proteomes" id="UP000051530"/>
    </source>
</evidence>
<accession>A0A0R0LS67</accession>
<keyword evidence="1" id="KW-1133">Transmembrane helix</keyword>
<evidence type="ECO:0000256" key="1">
    <source>
        <dbReference type="SAM" id="Phobius"/>
    </source>
</evidence>
<sequence>MLMRFFDNFYKGKITLCEIYISFLPILCSAISMYVHKSGSYLKTNFLLSSLLIFTSVINLIILKVNKKWRGRFEFTLFIIFAILATQFSANIFEQSIFEPIINLILKYNEKSIIMNILPVIISFTIDLIISFFIFRETAVPLKIISSFIVIIFFIGVSDQLYFSWIELSFFLFIPSIILTFCLPSENDLRIELKKYKRIQVITGTLILIITTFTIAAYLIQIHLSTNKFFYSKKILFGGVKWIGEGVKSCKRGIFSICKYVFS</sequence>
<protein>
    <submittedName>
        <fullName evidence="2">Putative transporter</fullName>
    </submittedName>
</protein>
<reference evidence="2 3" key="1">
    <citation type="submission" date="2015-07" db="EMBL/GenBank/DDBJ databases">
        <title>The genome of Pseudoloma neurophilia, a relevant intracellular parasite of the zebrafish.</title>
        <authorList>
            <person name="Ndikumana S."/>
            <person name="Pelin A."/>
            <person name="Sanders J."/>
            <person name="Corradi N."/>
        </authorList>
    </citation>
    <scope>NUCLEOTIDE SEQUENCE [LARGE SCALE GENOMIC DNA]</scope>
    <source>
        <strain evidence="2 3">MK1</strain>
    </source>
</reference>